<gene>
    <name evidence="7" type="ORF">GPM918_LOCUS144</name>
    <name evidence="8" type="ORF">OVA965_LOCUS10342</name>
    <name evidence="9" type="ORF">SRO942_LOCUS145</name>
    <name evidence="10" type="ORF">TMI583_LOCUS10338</name>
</gene>
<feature type="domain" description="PPIase FKBP-type" evidence="6">
    <location>
        <begin position="29"/>
        <end position="90"/>
    </location>
</feature>
<evidence type="ECO:0000313" key="9">
    <source>
        <dbReference type="EMBL" id="CAF3517020.1"/>
    </source>
</evidence>
<dbReference type="EMBL" id="CAJNOK010003812">
    <property type="protein sequence ID" value="CAF0915404.1"/>
    <property type="molecule type" value="Genomic_DNA"/>
</dbReference>
<dbReference type="InterPro" id="IPR056277">
    <property type="entry name" value="PPIase_AIP"/>
</dbReference>
<dbReference type="InterPro" id="IPR046357">
    <property type="entry name" value="PPIase_dom_sf"/>
</dbReference>
<dbReference type="OrthoDB" id="5829758at2759"/>
<keyword evidence="4" id="KW-0802">TPR repeat</keyword>
<dbReference type="Proteomes" id="UP000677228">
    <property type="component" value="Unassembled WGS sequence"/>
</dbReference>
<evidence type="ECO:0000256" key="2">
    <source>
        <dbReference type="ARBA" id="ARBA00022490"/>
    </source>
</evidence>
<evidence type="ECO:0000256" key="5">
    <source>
        <dbReference type="PROSITE-ProRule" id="PRU00277"/>
    </source>
</evidence>
<dbReference type="Gene3D" id="3.10.50.40">
    <property type="match status" value="1"/>
</dbReference>
<keyword evidence="3" id="KW-0677">Repeat</keyword>
<dbReference type="InterPro" id="IPR001179">
    <property type="entry name" value="PPIase_FKBP_dom"/>
</dbReference>
<dbReference type="Proteomes" id="UP000681722">
    <property type="component" value="Unassembled WGS sequence"/>
</dbReference>
<evidence type="ECO:0000313" key="11">
    <source>
        <dbReference type="Proteomes" id="UP000663829"/>
    </source>
</evidence>
<reference evidence="7" key="1">
    <citation type="submission" date="2021-02" db="EMBL/GenBank/DDBJ databases">
        <authorList>
            <person name="Nowell W R."/>
        </authorList>
    </citation>
    <scope>NUCLEOTIDE SEQUENCE</scope>
</reference>
<dbReference type="PANTHER" id="PTHR11242">
    <property type="entry name" value="ARYL HYDROCARBON RECEPTOR INTERACTING PROTEIN RELATED"/>
    <property type="match status" value="1"/>
</dbReference>
<dbReference type="PROSITE" id="PS50059">
    <property type="entry name" value="FKBP_PPIASE"/>
    <property type="match status" value="1"/>
</dbReference>
<keyword evidence="2" id="KW-0963">Cytoplasm</keyword>
<keyword evidence="5" id="KW-0413">Isomerase</keyword>
<evidence type="ECO:0000256" key="1">
    <source>
        <dbReference type="ARBA" id="ARBA00004496"/>
    </source>
</evidence>
<dbReference type="Pfam" id="PF23322">
    <property type="entry name" value="PPIase_AIP"/>
    <property type="match status" value="1"/>
</dbReference>
<evidence type="ECO:0000259" key="6">
    <source>
        <dbReference type="PROSITE" id="PS50059"/>
    </source>
</evidence>
<dbReference type="EMBL" id="CAJOBC010000011">
    <property type="protein sequence ID" value="CAF3517020.1"/>
    <property type="molecule type" value="Genomic_DNA"/>
</dbReference>
<dbReference type="EMBL" id="CAJOBA010003813">
    <property type="protein sequence ID" value="CAF3693750.1"/>
    <property type="molecule type" value="Genomic_DNA"/>
</dbReference>
<proteinExistence type="predicted"/>
<comment type="caution">
    <text evidence="7">The sequence shown here is derived from an EMBL/GenBank/DDBJ whole genome shotgun (WGS) entry which is preliminary data.</text>
</comment>
<dbReference type="EC" id="5.2.1.8" evidence="5"/>
<comment type="catalytic activity">
    <reaction evidence="5">
        <text>[protein]-peptidylproline (omega=180) = [protein]-peptidylproline (omega=0)</text>
        <dbReference type="Rhea" id="RHEA:16237"/>
        <dbReference type="Rhea" id="RHEA-COMP:10747"/>
        <dbReference type="Rhea" id="RHEA-COMP:10748"/>
        <dbReference type="ChEBI" id="CHEBI:83833"/>
        <dbReference type="ChEBI" id="CHEBI:83834"/>
        <dbReference type="EC" id="5.2.1.8"/>
    </reaction>
</comment>
<evidence type="ECO:0000313" key="7">
    <source>
        <dbReference type="EMBL" id="CAF0738921.1"/>
    </source>
</evidence>
<evidence type="ECO:0000313" key="8">
    <source>
        <dbReference type="EMBL" id="CAF0915404.1"/>
    </source>
</evidence>
<evidence type="ECO:0000256" key="3">
    <source>
        <dbReference type="ARBA" id="ARBA00022737"/>
    </source>
</evidence>
<sequence>MIYGPDASNCPIKKQVLYSGKEVIDFSDDMKLFIHYQTLTKDGTVIDDSKQHKKPLELTLGHKFKLECWEQCLKTMRLGEVAKFSIEKHLLGNYATVAKQIRDYYKNQTSPNNHHHDEGANHHHCCGFMALEQGLGYKDLDRLLREPEPLDFIFGKY</sequence>
<keyword evidence="5" id="KW-0697">Rotamase</keyword>
<name>A0A813NFK2_9BILA</name>
<dbReference type="InterPro" id="IPR039663">
    <property type="entry name" value="AIP/AIPL1/TTC9"/>
</dbReference>
<dbReference type="EMBL" id="CAJNOQ010000011">
    <property type="protein sequence ID" value="CAF0738921.1"/>
    <property type="molecule type" value="Genomic_DNA"/>
</dbReference>
<protein>
    <recommendedName>
        <fullName evidence="5">peptidylprolyl isomerase</fullName>
        <ecNumber evidence="5">5.2.1.8</ecNumber>
    </recommendedName>
</protein>
<keyword evidence="11" id="KW-1185">Reference proteome</keyword>
<dbReference type="Proteomes" id="UP000663829">
    <property type="component" value="Unassembled WGS sequence"/>
</dbReference>
<dbReference type="SUPFAM" id="SSF54534">
    <property type="entry name" value="FKBP-like"/>
    <property type="match status" value="1"/>
</dbReference>
<accession>A0A813NFK2</accession>
<dbReference type="GO" id="GO:0003755">
    <property type="term" value="F:peptidyl-prolyl cis-trans isomerase activity"/>
    <property type="evidence" value="ECO:0007669"/>
    <property type="project" value="UniProtKB-KW"/>
</dbReference>
<comment type="subcellular location">
    <subcellularLocation>
        <location evidence="1">Cytoplasm</location>
    </subcellularLocation>
</comment>
<dbReference type="AlphaFoldDB" id="A0A813NFK2"/>
<organism evidence="7 11">
    <name type="scientific">Didymodactylos carnosus</name>
    <dbReference type="NCBI Taxonomy" id="1234261"/>
    <lineage>
        <taxon>Eukaryota</taxon>
        <taxon>Metazoa</taxon>
        <taxon>Spiralia</taxon>
        <taxon>Gnathifera</taxon>
        <taxon>Rotifera</taxon>
        <taxon>Eurotatoria</taxon>
        <taxon>Bdelloidea</taxon>
        <taxon>Philodinida</taxon>
        <taxon>Philodinidae</taxon>
        <taxon>Didymodactylos</taxon>
    </lineage>
</organism>
<evidence type="ECO:0000256" key="4">
    <source>
        <dbReference type="ARBA" id="ARBA00022803"/>
    </source>
</evidence>
<evidence type="ECO:0000313" key="10">
    <source>
        <dbReference type="EMBL" id="CAF3693750.1"/>
    </source>
</evidence>
<dbReference type="GO" id="GO:0005737">
    <property type="term" value="C:cytoplasm"/>
    <property type="evidence" value="ECO:0007669"/>
    <property type="project" value="UniProtKB-SubCell"/>
</dbReference>
<dbReference type="PANTHER" id="PTHR11242:SF0">
    <property type="entry name" value="TPR_REGION DOMAIN-CONTAINING PROTEIN"/>
    <property type="match status" value="1"/>
</dbReference>
<dbReference type="Proteomes" id="UP000682733">
    <property type="component" value="Unassembled WGS sequence"/>
</dbReference>